<accession>A0ABV9F2U0</accession>
<dbReference type="Proteomes" id="UP001595957">
    <property type="component" value="Unassembled WGS sequence"/>
</dbReference>
<reference evidence="2" key="1">
    <citation type="journal article" date="2019" name="Int. J. Syst. Evol. Microbiol.">
        <title>The Global Catalogue of Microorganisms (GCM) 10K type strain sequencing project: providing services to taxonomists for standard genome sequencing and annotation.</title>
        <authorList>
            <consortium name="The Broad Institute Genomics Platform"/>
            <consortium name="The Broad Institute Genome Sequencing Center for Infectious Disease"/>
            <person name="Wu L."/>
            <person name="Ma J."/>
        </authorList>
    </citation>
    <scope>NUCLEOTIDE SEQUENCE [LARGE SCALE GENOMIC DNA]</scope>
    <source>
        <strain evidence="2">NBRC 103632</strain>
    </source>
</reference>
<protein>
    <submittedName>
        <fullName evidence="1">DUF6961 family protein</fullName>
    </submittedName>
</protein>
<dbReference type="EMBL" id="JBHSFZ010000028">
    <property type="protein sequence ID" value="MFC4595085.1"/>
    <property type="molecule type" value="Genomic_DNA"/>
</dbReference>
<sequence length="63" mass="7058">MTRDQELWGVALALLKRHGDQAPVKVAERIGELATQGQFDGVALWQDIARHLDRLLAPPEKPM</sequence>
<name>A0ABV9F2U0_9SPHN</name>
<evidence type="ECO:0000313" key="1">
    <source>
        <dbReference type="EMBL" id="MFC4595085.1"/>
    </source>
</evidence>
<comment type="caution">
    <text evidence="1">The sequence shown here is derived from an EMBL/GenBank/DDBJ whole genome shotgun (WGS) entry which is preliminary data.</text>
</comment>
<evidence type="ECO:0000313" key="2">
    <source>
        <dbReference type="Proteomes" id="UP001595957"/>
    </source>
</evidence>
<organism evidence="1 2">
    <name type="scientific">Sphingobium tyrosinilyticum</name>
    <dbReference type="NCBI Taxonomy" id="2715436"/>
    <lineage>
        <taxon>Bacteria</taxon>
        <taxon>Pseudomonadati</taxon>
        <taxon>Pseudomonadota</taxon>
        <taxon>Alphaproteobacteria</taxon>
        <taxon>Sphingomonadales</taxon>
        <taxon>Sphingomonadaceae</taxon>
        <taxon>Sphingobium</taxon>
    </lineage>
</organism>
<gene>
    <name evidence="1" type="ORF">ACFO3E_12920</name>
</gene>
<proteinExistence type="predicted"/>
<dbReference type="InterPro" id="IPR054234">
    <property type="entry name" value="DUF6961"/>
</dbReference>
<keyword evidence="2" id="KW-1185">Reference proteome</keyword>
<dbReference type="Pfam" id="PF22284">
    <property type="entry name" value="DUF6961"/>
    <property type="match status" value="1"/>
</dbReference>
<dbReference type="RefSeq" id="WP_380805259.1">
    <property type="nucleotide sequence ID" value="NZ_JBHSFZ010000028.1"/>
</dbReference>